<feature type="region of interest" description="Disordered" evidence="2">
    <location>
        <begin position="133"/>
        <end position="211"/>
    </location>
</feature>
<feature type="region of interest" description="Disordered" evidence="2">
    <location>
        <begin position="1"/>
        <end position="38"/>
    </location>
</feature>
<dbReference type="OrthoDB" id="417481at2759"/>
<feature type="region of interest" description="Disordered" evidence="2">
    <location>
        <begin position="229"/>
        <end position="250"/>
    </location>
</feature>
<dbReference type="InterPro" id="IPR035979">
    <property type="entry name" value="RBD_domain_sf"/>
</dbReference>
<dbReference type="EMBL" id="BJWK01000011">
    <property type="protein sequence ID" value="GEM10536.1"/>
    <property type="molecule type" value="Genomic_DNA"/>
</dbReference>
<evidence type="ECO:0000259" key="3">
    <source>
        <dbReference type="Pfam" id="PF04059"/>
    </source>
</evidence>
<sequence>MSAPPTVPAANDVFSDPIHPSPPASRGHTATASSQDKRSLVAASLSWFSLSGGLRGPGEALESVREDDEQSEVGMRSRDKSEAVGSNSYHPGFDSPPPTPVPQHRKAVHTSPAMIKTPSHSLWFLRSGNDIQQASLSTHSPPDPPRFASTAGILNKTRLTRLDEDPLLGSPSKPPPRQTASSPTTPLRPGQLATTFGPPRASPAKAGEAAAWTWPARQAAHQVNHAPSEAVVDSPRNSNQGWGWSPSEATPTKLSGQAAPLIASPPKLSKSVKDDEVATRYVLIRHLDRDLSEQDLRETILCEGLSLRGCFTAFLRAVGQIVLVFHDVRDALTAVRNFKLRFNLSRSVFEQFFTVAEARCITRDSFEELAGQDPSNPLLSKSEGVLVFTLRGPTSTPYFTPLPLLASLGEIRALKVVEEHLHVVEYWDDRAAQTACQRLDGKHVGGARFGCSFEPAVASLDLPDWAELTDDVPHNSASPVDSFFTPPVVQSSAPVSAASPSGRTTVSVPPTPAQTPFTPFVPHAPFSSGIKPFSRPASAGLAAASMSGMVYQSTPSPLPTFQRYSPAPSPVAQPPSCAHQAEYDTPPHKKATPPLPRLDGKSRVGRDFGIVRDDKIPSGNVLVFERIERGIDMRTTLMIKNIPNKMKDYEVMGFIDEVAGRSYDFFYLRCDYSNGYNVGYGFVNFTSTTALLQFAKARLGTRWNKCGSDKLCVMSYANIQGKASLIAHFKNSSVLDQDESRRPKLFVSSACDDPVRKARSAMNASNVGLFPSHKPVFKVAKAFKGLQISDEP</sequence>
<dbReference type="AlphaFoldDB" id="A0A511KKY4"/>
<comment type="caution">
    <text evidence="4">The sequence shown here is derived from an EMBL/GenBank/DDBJ whole genome shotgun (WGS) entry which is preliminary data.</text>
</comment>
<keyword evidence="1" id="KW-0694">RNA-binding</keyword>
<dbReference type="InterPro" id="IPR007201">
    <property type="entry name" value="Mei2-like_Rrm_C"/>
</dbReference>
<accession>A0A511KKY4</accession>
<evidence type="ECO:0000313" key="4">
    <source>
        <dbReference type="EMBL" id="GEM10536.1"/>
    </source>
</evidence>
<dbReference type="Proteomes" id="UP000321518">
    <property type="component" value="Unassembled WGS sequence"/>
</dbReference>
<gene>
    <name evidence="4" type="ORF">Rt10032_c11g4553</name>
</gene>
<feature type="region of interest" description="Disordered" evidence="2">
    <location>
        <begin position="566"/>
        <end position="603"/>
    </location>
</feature>
<feature type="domain" description="Mei2-like C-terminal RNA recognition motif" evidence="3">
    <location>
        <begin position="634"/>
        <end position="730"/>
    </location>
</feature>
<name>A0A511KKY4_RHOTO</name>
<reference evidence="4 5" key="1">
    <citation type="submission" date="2019-07" db="EMBL/GenBank/DDBJ databases">
        <title>Rhodotorula toruloides NBRC10032 genome sequencing.</title>
        <authorList>
            <person name="Shida Y."/>
            <person name="Takaku H."/>
            <person name="Ogasawara W."/>
            <person name="Mori K."/>
        </authorList>
    </citation>
    <scope>NUCLEOTIDE SEQUENCE [LARGE SCALE GENOMIC DNA]</scope>
    <source>
        <strain evidence="4 5">NBRC10032</strain>
    </source>
</reference>
<feature type="compositionally biased region" description="Polar residues" evidence="2">
    <location>
        <begin position="235"/>
        <end position="250"/>
    </location>
</feature>
<dbReference type="Pfam" id="PF04059">
    <property type="entry name" value="RRM_2"/>
    <property type="match status" value="1"/>
</dbReference>
<dbReference type="SUPFAM" id="SSF54928">
    <property type="entry name" value="RNA-binding domain, RBD"/>
    <property type="match status" value="1"/>
</dbReference>
<evidence type="ECO:0000313" key="5">
    <source>
        <dbReference type="Proteomes" id="UP000321518"/>
    </source>
</evidence>
<evidence type="ECO:0000256" key="1">
    <source>
        <dbReference type="ARBA" id="ARBA00022884"/>
    </source>
</evidence>
<dbReference type="GO" id="GO:0003723">
    <property type="term" value="F:RNA binding"/>
    <property type="evidence" value="ECO:0007669"/>
    <property type="project" value="UniProtKB-KW"/>
</dbReference>
<protein>
    <submittedName>
        <fullName evidence="4">Meiosis protein Mei2</fullName>
    </submittedName>
</protein>
<dbReference type="PANTHER" id="PTHR23189">
    <property type="entry name" value="RNA RECOGNITION MOTIF-CONTAINING"/>
    <property type="match status" value="1"/>
</dbReference>
<organism evidence="4 5">
    <name type="scientific">Rhodotorula toruloides</name>
    <name type="common">Yeast</name>
    <name type="synonym">Rhodosporidium toruloides</name>
    <dbReference type="NCBI Taxonomy" id="5286"/>
    <lineage>
        <taxon>Eukaryota</taxon>
        <taxon>Fungi</taxon>
        <taxon>Dikarya</taxon>
        <taxon>Basidiomycota</taxon>
        <taxon>Pucciniomycotina</taxon>
        <taxon>Microbotryomycetes</taxon>
        <taxon>Sporidiobolales</taxon>
        <taxon>Sporidiobolaceae</taxon>
        <taxon>Rhodotorula</taxon>
    </lineage>
</organism>
<feature type="region of interest" description="Disordered" evidence="2">
    <location>
        <begin position="52"/>
        <end position="114"/>
    </location>
</feature>
<evidence type="ECO:0000256" key="2">
    <source>
        <dbReference type="SAM" id="MobiDB-lite"/>
    </source>
</evidence>
<proteinExistence type="predicted"/>